<protein>
    <submittedName>
        <fullName evidence="1">Uncharacterized protein</fullName>
    </submittedName>
</protein>
<dbReference type="Proteomes" id="UP000008721">
    <property type="component" value="Chromosome"/>
</dbReference>
<organism evidence="1 2">
    <name type="scientific">Sulfuricurvum kujiense (strain ATCC BAA-921 / DSM 16994 / JCM 11577 / YK-1)</name>
    <dbReference type="NCBI Taxonomy" id="709032"/>
    <lineage>
        <taxon>Bacteria</taxon>
        <taxon>Pseudomonadati</taxon>
        <taxon>Campylobacterota</taxon>
        <taxon>Epsilonproteobacteria</taxon>
        <taxon>Campylobacterales</taxon>
        <taxon>Sulfurimonadaceae</taxon>
        <taxon>Sulfuricurvum</taxon>
    </lineage>
</organism>
<dbReference type="HOGENOM" id="CLU_2848219_0_0_7"/>
<gene>
    <name evidence="1" type="ordered locus">Sulku_0829</name>
</gene>
<sequence length="65" mass="7235">MGWTCQHDSKGFCKLLKVPCQPGIKGCILNKGAEVVFTTGSYEEDKKKAEEKGEAIDFAELARYH</sequence>
<dbReference type="EMBL" id="CP002355">
    <property type="protein sequence ID" value="ADR33495.1"/>
    <property type="molecule type" value="Genomic_DNA"/>
</dbReference>
<reference evidence="1 2" key="1">
    <citation type="journal article" date="2012" name="Stand. Genomic Sci.">
        <title>Complete genome sequence of the sulfur compounds oxidizing chemolithoautotroph Sulfuricurvum kujiense type strain (YK-1(T)).</title>
        <authorList>
            <person name="Han C."/>
            <person name="Kotsyurbenko O."/>
            <person name="Chertkov O."/>
            <person name="Held B."/>
            <person name="Lapidus A."/>
            <person name="Nolan M."/>
            <person name="Lucas S."/>
            <person name="Hammon N."/>
            <person name="Deshpande S."/>
            <person name="Cheng J.F."/>
            <person name="Tapia R."/>
            <person name="Goodwin L.A."/>
            <person name="Pitluck S."/>
            <person name="Liolios K."/>
            <person name="Pagani I."/>
            <person name="Ivanova N."/>
            <person name="Mavromatis K."/>
            <person name="Mikhailova N."/>
            <person name="Pati A."/>
            <person name="Chen A."/>
            <person name="Palaniappan K."/>
            <person name="Land M."/>
            <person name="Hauser L."/>
            <person name="Chang Y.J."/>
            <person name="Jeffries C.D."/>
            <person name="Brambilla E.M."/>
            <person name="Rohde M."/>
            <person name="Spring S."/>
            <person name="Sikorski J."/>
            <person name="Goker M."/>
            <person name="Woyke T."/>
            <person name="Bristow J."/>
            <person name="Eisen J.A."/>
            <person name="Markowitz V."/>
            <person name="Hugenholtz P."/>
            <person name="Kyrpides N.C."/>
            <person name="Klenk H.P."/>
            <person name="Detter J.C."/>
        </authorList>
    </citation>
    <scope>NUCLEOTIDE SEQUENCE [LARGE SCALE GENOMIC DNA]</scope>
    <source>
        <strain evidence="2">ATCC BAA-921 / DSM 16994 / JCM 11577 / YK-1</strain>
    </source>
</reference>
<proteinExistence type="predicted"/>
<dbReference type="eggNOG" id="ENOG5031AYY">
    <property type="taxonomic scope" value="Bacteria"/>
</dbReference>
<name>E4U1X7_SULKY</name>
<dbReference type="OrthoDB" id="5334874at2"/>
<dbReference type="AlphaFoldDB" id="E4U1X7"/>
<evidence type="ECO:0000313" key="2">
    <source>
        <dbReference type="Proteomes" id="UP000008721"/>
    </source>
</evidence>
<accession>E4U1X7</accession>
<dbReference type="KEGG" id="sku:Sulku_0829"/>
<evidence type="ECO:0000313" key="1">
    <source>
        <dbReference type="EMBL" id="ADR33495.1"/>
    </source>
</evidence>
<dbReference type="RefSeq" id="WP_013459692.1">
    <property type="nucleotide sequence ID" value="NC_014762.1"/>
</dbReference>
<keyword evidence="2" id="KW-1185">Reference proteome</keyword>